<organism evidence="2 3">
    <name type="scientific">Acinetobacter johnsonii</name>
    <dbReference type="NCBI Taxonomy" id="40214"/>
    <lineage>
        <taxon>Bacteria</taxon>
        <taxon>Pseudomonadati</taxon>
        <taxon>Pseudomonadota</taxon>
        <taxon>Gammaproteobacteria</taxon>
        <taxon>Moraxellales</taxon>
        <taxon>Moraxellaceae</taxon>
        <taxon>Acinetobacter</taxon>
    </lineage>
</organism>
<evidence type="ECO:0000313" key="3">
    <source>
        <dbReference type="Proteomes" id="UP000277537"/>
    </source>
</evidence>
<feature type="domain" description="HicB-like antitoxin of toxin-antitoxin system" evidence="1">
    <location>
        <begin position="16"/>
        <end position="94"/>
    </location>
</feature>
<dbReference type="Proteomes" id="UP000277537">
    <property type="component" value="Unassembled WGS sequence"/>
</dbReference>
<protein>
    <submittedName>
        <fullName evidence="2">HicB family protein</fullName>
    </submittedName>
</protein>
<dbReference type="InterPro" id="IPR031807">
    <property type="entry name" value="HicB-like"/>
</dbReference>
<dbReference type="Pfam" id="PF15919">
    <property type="entry name" value="HicB_lk_antitox"/>
    <property type="match status" value="1"/>
</dbReference>
<dbReference type="Gene3D" id="3.30.160.250">
    <property type="match status" value="1"/>
</dbReference>
<accession>A0A427UJV4</accession>
<proteinExistence type="predicted"/>
<gene>
    <name evidence="2" type="ORF">EGT73_17095</name>
</gene>
<dbReference type="InterPro" id="IPR035069">
    <property type="entry name" value="TTHA1013/TTHA0281-like"/>
</dbReference>
<evidence type="ECO:0000259" key="1">
    <source>
        <dbReference type="Pfam" id="PF15919"/>
    </source>
</evidence>
<comment type="caution">
    <text evidence="2">The sequence shown here is derived from an EMBL/GenBank/DDBJ whole genome shotgun (WGS) entry which is preliminary data.</text>
</comment>
<evidence type="ECO:0000313" key="2">
    <source>
        <dbReference type="EMBL" id="RSE17419.1"/>
    </source>
</evidence>
<dbReference type="PANTHER" id="PTHR34504:SF2">
    <property type="entry name" value="UPF0150 PROTEIN SSL0259"/>
    <property type="match status" value="1"/>
</dbReference>
<dbReference type="PANTHER" id="PTHR34504">
    <property type="entry name" value="ANTITOXIN HICB"/>
    <property type="match status" value="1"/>
</dbReference>
<reference evidence="2 3" key="1">
    <citation type="submission" date="2018-10" db="EMBL/GenBank/DDBJ databases">
        <title>Transmission dynamics of multidrug resistant bacteria on intensive care unit surfaces.</title>
        <authorList>
            <person name="D'Souza A.W."/>
            <person name="Potter R.F."/>
            <person name="Wallace M."/>
            <person name="Shupe A."/>
            <person name="Patel S."/>
            <person name="Sun S."/>
            <person name="Gul D."/>
            <person name="Kwon J.H."/>
            <person name="Andleeb S."/>
            <person name="Burnham C.-A.D."/>
            <person name="Dantas G."/>
        </authorList>
    </citation>
    <scope>NUCLEOTIDE SEQUENCE [LARGE SCALE GENOMIC DNA]</scope>
    <source>
        <strain evidence="2 3">AJ_385</strain>
    </source>
</reference>
<dbReference type="EMBL" id="RHXE01000070">
    <property type="protein sequence ID" value="RSE17419.1"/>
    <property type="molecule type" value="Genomic_DNA"/>
</dbReference>
<sequence length="96" mass="10774">MICLCRKKDTRLILQPIAIDLSEGSPYSVYFPNLPGCNTIGNSVEEALENAKEAATAHIEILINDRENIPSSVNITELMLLHEYKKCVWALVELFP</sequence>
<dbReference type="InterPro" id="IPR051404">
    <property type="entry name" value="TA_system_antitoxin"/>
</dbReference>
<dbReference type="SUPFAM" id="SSF143100">
    <property type="entry name" value="TTHA1013/TTHA0281-like"/>
    <property type="match status" value="1"/>
</dbReference>
<name>A0A427UJV4_ACIJO</name>
<dbReference type="AlphaFoldDB" id="A0A427UJV4"/>